<evidence type="ECO:0000256" key="4">
    <source>
        <dbReference type="ARBA" id="ARBA00023136"/>
    </source>
</evidence>
<dbReference type="Proteomes" id="UP000182652">
    <property type="component" value="Unassembled WGS sequence"/>
</dbReference>
<dbReference type="PANTHER" id="PTHR33507:SF3">
    <property type="entry name" value="INNER MEMBRANE PROTEIN YBBJ"/>
    <property type="match status" value="1"/>
</dbReference>
<keyword evidence="7" id="KW-0645">Protease</keyword>
<protein>
    <submittedName>
        <fullName evidence="7">Membrane protein implicated in regulation of membrane protease activity</fullName>
    </submittedName>
</protein>
<keyword evidence="2 5" id="KW-0812">Transmembrane</keyword>
<dbReference type="PANTHER" id="PTHR33507">
    <property type="entry name" value="INNER MEMBRANE PROTEIN YBBJ"/>
    <property type="match status" value="1"/>
</dbReference>
<dbReference type="InterPro" id="IPR012340">
    <property type="entry name" value="NA-bd_OB-fold"/>
</dbReference>
<dbReference type="GO" id="GO:0006508">
    <property type="term" value="P:proteolysis"/>
    <property type="evidence" value="ECO:0007669"/>
    <property type="project" value="UniProtKB-KW"/>
</dbReference>
<keyword evidence="4 5" id="KW-0472">Membrane</keyword>
<dbReference type="EMBL" id="FNSN01000003">
    <property type="protein sequence ID" value="SEC12752.1"/>
    <property type="molecule type" value="Genomic_DNA"/>
</dbReference>
<evidence type="ECO:0000256" key="1">
    <source>
        <dbReference type="ARBA" id="ARBA00004141"/>
    </source>
</evidence>
<dbReference type="RefSeq" id="WP_066212481.1">
    <property type="nucleotide sequence ID" value="NZ_CP049819.1"/>
</dbReference>
<dbReference type="GO" id="GO:0005886">
    <property type="term" value="C:plasma membrane"/>
    <property type="evidence" value="ECO:0007669"/>
    <property type="project" value="TreeGrafter"/>
</dbReference>
<dbReference type="AlphaFoldDB" id="A0A1H4PZZ0"/>
<evidence type="ECO:0000259" key="6">
    <source>
        <dbReference type="Pfam" id="PF01957"/>
    </source>
</evidence>
<proteinExistence type="predicted"/>
<sequence>MDWLIDNLWALWLVTLLVFGVIELLSLDLIFLMMAGSSLVTLFVALAGAPFWLQVVVFCLVSLLMIFFVRPIALKHLRKGPKDSLSNVDRLIGDSALVVETVSAQGGLVKIGGDVWSARTDGLSFLTGTTVQVLRIDGAHAVVGLPEQPTAAS</sequence>
<dbReference type="SUPFAM" id="SSF141322">
    <property type="entry name" value="NfeD domain-like"/>
    <property type="match status" value="1"/>
</dbReference>
<feature type="transmembrane region" description="Helical" evidence="5">
    <location>
        <begin position="12"/>
        <end position="45"/>
    </location>
</feature>
<gene>
    <name evidence="7" type="ORF">SAMN04489745_2138</name>
</gene>
<dbReference type="STRING" id="156980.SAMN04489745_2138"/>
<evidence type="ECO:0000256" key="5">
    <source>
        <dbReference type="SAM" id="Phobius"/>
    </source>
</evidence>
<comment type="subcellular location">
    <subcellularLocation>
        <location evidence="1">Membrane</location>
        <topology evidence="1">Multi-pass membrane protein</topology>
    </subcellularLocation>
</comment>
<dbReference type="InterPro" id="IPR052165">
    <property type="entry name" value="Membrane_assoc_protease"/>
</dbReference>
<evidence type="ECO:0000313" key="8">
    <source>
        <dbReference type="Proteomes" id="UP000182652"/>
    </source>
</evidence>
<keyword evidence="3 5" id="KW-1133">Transmembrane helix</keyword>
<evidence type="ECO:0000256" key="2">
    <source>
        <dbReference type="ARBA" id="ARBA00022692"/>
    </source>
</evidence>
<feature type="domain" description="NfeD-like C-terminal" evidence="6">
    <location>
        <begin position="88"/>
        <end position="143"/>
    </location>
</feature>
<keyword evidence="8" id="KW-1185">Reference proteome</keyword>
<feature type="transmembrane region" description="Helical" evidence="5">
    <location>
        <begin position="51"/>
        <end position="69"/>
    </location>
</feature>
<name>A0A1H4PZZ0_9MICC</name>
<organism evidence="7 8">
    <name type="scientific">Arthrobacter woluwensis</name>
    <dbReference type="NCBI Taxonomy" id="156980"/>
    <lineage>
        <taxon>Bacteria</taxon>
        <taxon>Bacillati</taxon>
        <taxon>Actinomycetota</taxon>
        <taxon>Actinomycetes</taxon>
        <taxon>Micrococcales</taxon>
        <taxon>Micrococcaceae</taxon>
        <taxon>Arthrobacter</taxon>
    </lineage>
</organism>
<evidence type="ECO:0000313" key="7">
    <source>
        <dbReference type="EMBL" id="SEC12752.1"/>
    </source>
</evidence>
<dbReference type="OrthoDB" id="3174252at2"/>
<dbReference type="GO" id="GO:0008233">
    <property type="term" value="F:peptidase activity"/>
    <property type="evidence" value="ECO:0007669"/>
    <property type="project" value="UniProtKB-KW"/>
</dbReference>
<reference evidence="7 8" key="1">
    <citation type="submission" date="2016-10" db="EMBL/GenBank/DDBJ databases">
        <authorList>
            <person name="de Groot N.N."/>
        </authorList>
    </citation>
    <scope>NUCLEOTIDE SEQUENCE [LARGE SCALE GENOMIC DNA]</scope>
    <source>
        <strain evidence="7 8">DSM 10495</strain>
    </source>
</reference>
<keyword evidence="7" id="KW-0378">Hydrolase</keyword>
<dbReference type="Gene3D" id="2.40.50.140">
    <property type="entry name" value="Nucleic acid-binding proteins"/>
    <property type="match status" value="1"/>
</dbReference>
<evidence type="ECO:0000256" key="3">
    <source>
        <dbReference type="ARBA" id="ARBA00022989"/>
    </source>
</evidence>
<accession>A0A1H4PZZ0</accession>
<dbReference type="InterPro" id="IPR002810">
    <property type="entry name" value="NfeD-like_C"/>
</dbReference>
<dbReference type="Pfam" id="PF01957">
    <property type="entry name" value="NfeD"/>
    <property type="match status" value="1"/>
</dbReference>